<name>A0ABQ4RSS0_9HYPH</name>
<gene>
    <name evidence="2" type="ORF">OCOJLMKI_0423</name>
</gene>
<evidence type="ECO:0000313" key="3">
    <source>
        <dbReference type="Proteomes" id="UP001055125"/>
    </source>
</evidence>
<organism evidence="2 3">
    <name type="scientific">Methylobacterium iners</name>
    <dbReference type="NCBI Taxonomy" id="418707"/>
    <lineage>
        <taxon>Bacteria</taxon>
        <taxon>Pseudomonadati</taxon>
        <taxon>Pseudomonadota</taxon>
        <taxon>Alphaproteobacteria</taxon>
        <taxon>Hyphomicrobiales</taxon>
        <taxon>Methylobacteriaceae</taxon>
        <taxon>Methylobacterium</taxon>
    </lineage>
</organism>
<proteinExistence type="predicted"/>
<sequence length="87" mass="8533">MAAMSDLSQTPFFSITATANPGVPKVAEQAYLGLVASLGGLVAAALLIFAVATQSAADAERIAGAESGSVTTLVAAFAATHGRPGGR</sequence>
<keyword evidence="1" id="KW-0812">Transmembrane</keyword>
<reference evidence="2" key="2">
    <citation type="submission" date="2021-08" db="EMBL/GenBank/DDBJ databases">
        <authorList>
            <person name="Tani A."/>
            <person name="Ola A."/>
            <person name="Ogura Y."/>
            <person name="Katsura K."/>
            <person name="Hayashi T."/>
        </authorList>
    </citation>
    <scope>NUCLEOTIDE SEQUENCE</scope>
    <source>
        <strain evidence="2">DSM 19015</strain>
    </source>
</reference>
<accession>A0ABQ4RSS0</accession>
<evidence type="ECO:0000256" key="1">
    <source>
        <dbReference type="SAM" id="Phobius"/>
    </source>
</evidence>
<comment type="caution">
    <text evidence="2">The sequence shown here is derived from an EMBL/GenBank/DDBJ whole genome shotgun (WGS) entry which is preliminary data.</text>
</comment>
<keyword evidence="3" id="KW-1185">Reference proteome</keyword>
<dbReference type="Proteomes" id="UP001055125">
    <property type="component" value="Unassembled WGS sequence"/>
</dbReference>
<feature type="transmembrane region" description="Helical" evidence="1">
    <location>
        <begin position="30"/>
        <end position="52"/>
    </location>
</feature>
<keyword evidence="1" id="KW-1133">Transmembrane helix</keyword>
<dbReference type="EMBL" id="BPQP01000006">
    <property type="protein sequence ID" value="GJD93232.1"/>
    <property type="molecule type" value="Genomic_DNA"/>
</dbReference>
<keyword evidence="1" id="KW-0472">Membrane</keyword>
<reference evidence="2" key="1">
    <citation type="journal article" date="2021" name="Front. Microbiol.">
        <title>Comprehensive Comparative Genomics and Phenotyping of Methylobacterium Species.</title>
        <authorList>
            <person name="Alessa O."/>
            <person name="Ogura Y."/>
            <person name="Fujitani Y."/>
            <person name="Takami H."/>
            <person name="Hayashi T."/>
            <person name="Sahin N."/>
            <person name="Tani A."/>
        </authorList>
    </citation>
    <scope>NUCLEOTIDE SEQUENCE</scope>
    <source>
        <strain evidence="2">DSM 19015</strain>
    </source>
</reference>
<evidence type="ECO:0000313" key="2">
    <source>
        <dbReference type="EMBL" id="GJD93232.1"/>
    </source>
</evidence>
<protein>
    <submittedName>
        <fullName evidence="2">Uncharacterized protein</fullName>
    </submittedName>
</protein>